<dbReference type="Gene3D" id="3.90.75.10">
    <property type="entry name" value="Homing Intron 3 (I-ppo) Encoded Endonuclease, Chain A"/>
    <property type="match status" value="1"/>
</dbReference>
<dbReference type="SUPFAM" id="SSF54060">
    <property type="entry name" value="His-Me finger endonucleases"/>
    <property type="match status" value="1"/>
</dbReference>
<dbReference type="InterPro" id="IPR003615">
    <property type="entry name" value="HNH_nuc"/>
</dbReference>
<dbReference type="Pfam" id="PF13392">
    <property type="entry name" value="HNH_3"/>
    <property type="match status" value="1"/>
</dbReference>
<dbReference type="EMBL" id="RSMR01000131">
    <property type="protein sequence ID" value="MIK95385.1"/>
    <property type="molecule type" value="Genomic_DNA"/>
</dbReference>
<keyword evidence="3" id="KW-0378">Hydrolase</keyword>
<feature type="domain" description="HNH nuclease" evidence="1">
    <location>
        <begin position="67"/>
        <end position="110"/>
    </location>
</feature>
<sequence>MKYEWLIKMIENLSHNYLHELKNRFLAKVDINSGYVPENMKTECHIWMAGKSCRGYGRISVNGKVVKAHRLSYEFSKGIIPEGKVVIHLCDNPSCVNPKHLAVGTVSDNNADMRHKGRAKYQTGEQNGNSKLTKDKIFDIRRDIRSNRIIAREYNISHTHVGLIKNKKIWRHL</sequence>
<dbReference type="Proteomes" id="UP000885283">
    <property type="component" value="Unassembled WGS sequence"/>
</dbReference>
<evidence type="ECO:0000259" key="1">
    <source>
        <dbReference type="Pfam" id="PF13392"/>
    </source>
</evidence>
<organism evidence="3">
    <name type="scientific">Salmonella enterica</name>
    <name type="common">Salmonella choleraesuis</name>
    <dbReference type="NCBI Taxonomy" id="28901"/>
    <lineage>
        <taxon>Bacteria</taxon>
        <taxon>Pseudomonadati</taxon>
        <taxon>Pseudomonadota</taxon>
        <taxon>Gammaproteobacteria</taxon>
        <taxon>Enterobacterales</taxon>
        <taxon>Enterobacteriaceae</taxon>
        <taxon>Salmonella</taxon>
    </lineage>
</organism>
<dbReference type="Proteomes" id="UP000839834">
    <property type="component" value="Unassembled WGS sequence"/>
</dbReference>
<evidence type="ECO:0000313" key="2">
    <source>
        <dbReference type="EMBL" id="EAA8668843.1"/>
    </source>
</evidence>
<dbReference type="EMBL" id="AAACVH010000144">
    <property type="protein sequence ID" value="EAA8668843.1"/>
    <property type="molecule type" value="Genomic_DNA"/>
</dbReference>
<evidence type="ECO:0000313" key="3">
    <source>
        <dbReference type="EMBL" id="MIK95385.1"/>
    </source>
</evidence>
<dbReference type="InterPro" id="IPR044925">
    <property type="entry name" value="His-Me_finger_sf"/>
</dbReference>
<accession>A0A3K1JER9</accession>
<keyword evidence="3" id="KW-0255">Endonuclease</keyword>
<gene>
    <name evidence="3" type="ORF">KO51_29040</name>
    <name evidence="2" type="ORF">NL99_29060</name>
</gene>
<comment type="caution">
    <text evidence="3">The sequence shown here is derived from an EMBL/GenBank/DDBJ whole genome shotgun (WGS) entry which is preliminary data.</text>
</comment>
<dbReference type="InterPro" id="IPR044930">
    <property type="entry name" value="Homing_endonuclease_His-Me"/>
</dbReference>
<reference evidence="3" key="1">
    <citation type="submission" date="2018-08" db="EMBL/GenBank/DDBJ databases">
        <authorList>
            <consortium name="GenomeTrakr network: Whole genome sequencing for foodborne pathogen traceback"/>
        </authorList>
    </citation>
    <scope>NUCLEOTIDE SEQUENCE [LARGE SCALE GENOMIC DNA]</scope>
    <source>
        <strain evidence="3">FLUFL-1338</strain>
        <strain evidence="2">FLUFL-367</strain>
    </source>
</reference>
<protein>
    <submittedName>
        <fullName evidence="3">HNH endonuclease</fullName>
    </submittedName>
</protein>
<keyword evidence="3" id="KW-0540">Nuclease</keyword>
<name>A0A3K1JER9_SALER</name>
<proteinExistence type="predicted"/>
<dbReference type="GO" id="GO:0004519">
    <property type="term" value="F:endonuclease activity"/>
    <property type="evidence" value="ECO:0007669"/>
    <property type="project" value="UniProtKB-KW"/>
</dbReference>
<dbReference type="AlphaFoldDB" id="A0A3K1JER9"/>